<feature type="region of interest" description="Disordered" evidence="1">
    <location>
        <begin position="233"/>
        <end position="267"/>
    </location>
</feature>
<feature type="compositionally biased region" description="Low complexity" evidence="1">
    <location>
        <begin position="493"/>
        <end position="504"/>
    </location>
</feature>
<feature type="region of interest" description="Disordered" evidence="1">
    <location>
        <begin position="454"/>
        <end position="609"/>
    </location>
</feature>
<protein>
    <submittedName>
        <fullName evidence="2">Uncharacterized protein</fullName>
    </submittedName>
</protein>
<sequence length="636" mass="71706">MLLKGLLDAAVESVFDTHLKIIGTQSKASSIQEKHVPVPQSKSLMIANNSRSSVKYPLTEELPQLKLFRKKQMPELSKFTFSDNGRTNTETLSHGENNVMQQNLVKATNLSNEKSIVLNIETSHHEQQCNDVNALYGIDELEKEQLQMVDAIAGESNKDNNIPLSIASRQVEYLDQKGDFSDDLVNSIKRIESRILALQLCSNLVESTKNSTGHNTMHKVANLDSPVIQIKDETAGSQFSRKRPPLDGNRLMKQQPEHTGISSYKGGGLVSSNAFEEPFPGGHESWRQNQVPYQNHGLHTSAESARSTDIPKQIGTRFVSRRDDLRSRNRIRPSARNVAEVDRVKSMNKLVRRDTHLGSHASECIQGLRVPLNEDDFSKMPSVLAGHANRENLVRKNPVAWSDQNHKERTSESKYGKKLTESKAYTIAKREKPPPHQIIIRPTLLDQRSSEIKVLSNQHENSSVLDKRGTHKTNHVEPWKTRIQPQHQEPEESSSNSHSSSRWSTQEDSTNSSGDSEEYSSPDGKQGASSRRLIKSKYEGSSEESSNSNPYKDDGSSRSAGSVKYDRLVEGILTHIRHSKKPNPSKFSEVKGSRSTPHRHSQKKLQPWQILRRRRGVLKDRGRVKTRFKSQKSLKN</sequence>
<dbReference type="EMBL" id="CM007368">
    <property type="protein sequence ID" value="OIW06117.1"/>
    <property type="molecule type" value="Genomic_DNA"/>
</dbReference>
<gene>
    <name evidence="2" type="ORF">TanjilG_29873</name>
</gene>
<dbReference type="AlphaFoldDB" id="A0A4P1RAC0"/>
<evidence type="ECO:0000256" key="1">
    <source>
        <dbReference type="SAM" id="MobiDB-lite"/>
    </source>
</evidence>
<evidence type="ECO:0000313" key="3">
    <source>
        <dbReference type="Proteomes" id="UP000188354"/>
    </source>
</evidence>
<feature type="compositionally biased region" description="Polar residues" evidence="1">
    <location>
        <begin position="455"/>
        <end position="464"/>
    </location>
</feature>
<organism evidence="2 3">
    <name type="scientific">Lupinus angustifolius</name>
    <name type="common">Narrow-leaved blue lupine</name>
    <dbReference type="NCBI Taxonomy" id="3871"/>
    <lineage>
        <taxon>Eukaryota</taxon>
        <taxon>Viridiplantae</taxon>
        <taxon>Streptophyta</taxon>
        <taxon>Embryophyta</taxon>
        <taxon>Tracheophyta</taxon>
        <taxon>Spermatophyta</taxon>
        <taxon>Magnoliopsida</taxon>
        <taxon>eudicotyledons</taxon>
        <taxon>Gunneridae</taxon>
        <taxon>Pentapetalae</taxon>
        <taxon>rosids</taxon>
        <taxon>fabids</taxon>
        <taxon>Fabales</taxon>
        <taxon>Fabaceae</taxon>
        <taxon>Papilionoideae</taxon>
        <taxon>50 kb inversion clade</taxon>
        <taxon>genistoids sensu lato</taxon>
        <taxon>core genistoids</taxon>
        <taxon>Genisteae</taxon>
        <taxon>Lupinus</taxon>
    </lineage>
</organism>
<dbReference type="Gramene" id="OIW06117">
    <property type="protein sequence ID" value="OIW06117"/>
    <property type="gene ID" value="TanjilG_29873"/>
</dbReference>
<evidence type="ECO:0000313" key="2">
    <source>
        <dbReference type="EMBL" id="OIW06117.1"/>
    </source>
</evidence>
<feature type="compositionally biased region" description="Basic and acidic residues" evidence="1">
    <location>
        <begin position="404"/>
        <end position="417"/>
    </location>
</feature>
<name>A0A4P1RAC0_LUPAN</name>
<accession>A0A4P1RAC0</accession>
<proteinExistence type="predicted"/>
<dbReference type="Proteomes" id="UP000188354">
    <property type="component" value="Chromosome LG08"/>
</dbReference>
<keyword evidence="3" id="KW-1185">Reference proteome</keyword>
<reference evidence="2 3" key="1">
    <citation type="journal article" date="2017" name="Plant Biotechnol. J.">
        <title>A comprehensive draft genome sequence for lupin (Lupinus angustifolius), an emerging health food: insights into plant-microbe interactions and legume evolution.</title>
        <authorList>
            <person name="Hane J.K."/>
            <person name="Ming Y."/>
            <person name="Kamphuis L.G."/>
            <person name="Nelson M.N."/>
            <person name="Garg G."/>
            <person name="Atkins C.A."/>
            <person name="Bayer P.E."/>
            <person name="Bravo A."/>
            <person name="Bringans S."/>
            <person name="Cannon S."/>
            <person name="Edwards D."/>
            <person name="Foley R."/>
            <person name="Gao L.L."/>
            <person name="Harrison M.J."/>
            <person name="Huang W."/>
            <person name="Hurgobin B."/>
            <person name="Li S."/>
            <person name="Liu C.W."/>
            <person name="McGrath A."/>
            <person name="Morahan G."/>
            <person name="Murray J."/>
            <person name="Weller J."/>
            <person name="Jian J."/>
            <person name="Singh K.B."/>
        </authorList>
    </citation>
    <scope>NUCLEOTIDE SEQUENCE</scope>
    <source>
        <strain evidence="3">cv. Tanjil</strain>
        <tissue evidence="2">Whole plant</tissue>
    </source>
</reference>
<feature type="region of interest" description="Disordered" evidence="1">
    <location>
        <begin position="397"/>
        <end position="417"/>
    </location>
</feature>